<dbReference type="GO" id="GO:0008270">
    <property type="term" value="F:zinc ion binding"/>
    <property type="evidence" value="ECO:0007669"/>
    <property type="project" value="UniProtKB-KW"/>
</dbReference>
<dbReference type="Gene3D" id="3.30.160.60">
    <property type="entry name" value="Classic Zinc Finger"/>
    <property type="match status" value="1"/>
</dbReference>
<dbReference type="AlphaFoldDB" id="B7P2G0"/>
<dbReference type="SUPFAM" id="SSF57667">
    <property type="entry name" value="beta-beta-alpha zinc fingers"/>
    <property type="match status" value="1"/>
</dbReference>
<dbReference type="VEuPathDB" id="VectorBase:ISCI016354"/>
<organism>
    <name type="scientific">Ixodes scapularis</name>
    <name type="common">Black-legged tick</name>
    <name type="synonym">Deer tick</name>
    <dbReference type="NCBI Taxonomy" id="6945"/>
    <lineage>
        <taxon>Eukaryota</taxon>
        <taxon>Metazoa</taxon>
        <taxon>Ecdysozoa</taxon>
        <taxon>Arthropoda</taxon>
        <taxon>Chelicerata</taxon>
        <taxon>Arachnida</taxon>
        <taxon>Acari</taxon>
        <taxon>Parasitiformes</taxon>
        <taxon>Ixodida</taxon>
        <taxon>Ixodoidea</taxon>
        <taxon>Ixodidae</taxon>
        <taxon>Ixodinae</taxon>
        <taxon>Ixodes</taxon>
    </lineage>
</organism>
<name>B7P2G0_IXOSC</name>
<evidence type="ECO:0000313" key="4">
    <source>
        <dbReference type="EnsemblMetazoa" id="ISCW016354-PA"/>
    </source>
</evidence>
<dbReference type="VEuPathDB" id="VectorBase:ISCW016354"/>
<sequence>MSSTYDAWIGETGCGELALARRGKPETAPCPYCFAHLSVKSLSRHKKDMHGSQKRVHKCSVCDAKLTRLDNLRRHMMLRHRPQKSH</sequence>
<dbReference type="InterPro" id="IPR036236">
    <property type="entry name" value="Znf_C2H2_sf"/>
</dbReference>
<dbReference type="Pfam" id="PF05605">
    <property type="entry name" value="zf-Di19"/>
    <property type="match status" value="1"/>
</dbReference>
<dbReference type="InParanoid" id="B7P2G0"/>
<reference evidence="3 5" key="1">
    <citation type="submission" date="2008-03" db="EMBL/GenBank/DDBJ databases">
        <title>Annotation of Ixodes scapularis.</title>
        <authorList>
            <consortium name="Ixodes scapularis Genome Project Consortium"/>
            <person name="Caler E."/>
            <person name="Hannick L.I."/>
            <person name="Bidwell S."/>
            <person name="Joardar V."/>
            <person name="Thiagarajan M."/>
            <person name="Amedeo P."/>
            <person name="Galinsky K.J."/>
            <person name="Schobel S."/>
            <person name="Inman J."/>
            <person name="Hostetler J."/>
            <person name="Miller J."/>
            <person name="Hammond M."/>
            <person name="Megy K."/>
            <person name="Lawson D."/>
            <person name="Kodira C."/>
            <person name="Sutton G."/>
            <person name="Meyer J."/>
            <person name="Hill C.A."/>
            <person name="Birren B."/>
            <person name="Nene V."/>
            <person name="Collins F."/>
            <person name="Alarcon-Chaidez F."/>
            <person name="Wikel S."/>
            <person name="Strausberg R."/>
        </authorList>
    </citation>
    <scope>NUCLEOTIDE SEQUENCE [LARGE SCALE GENOMIC DNA]</scope>
    <source>
        <strain evidence="5">Wikel</strain>
        <strain evidence="3">Wikel colony</strain>
    </source>
</reference>
<gene>
    <name evidence="3" type="ORF">IscW_ISCW016354</name>
</gene>
<keyword evidence="1" id="KW-0862">Zinc</keyword>
<dbReference type="SMART" id="SM00355">
    <property type="entry name" value="ZnF_C2H2"/>
    <property type="match status" value="2"/>
</dbReference>
<dbReference type="EnsemblMetazoa" id="ISCW016354-RA">
    <property type="protein sequence ID" value="ISCW016354-PA"/>
    <property type="gene ID" value="ISCW016354"/>
</dbReference>
<dbReference type="Proteomes" id="UP000001555">
    <property type="component" value="Unassembled WGS sequence"/>
</dbReference>
<keyword evidence="1" id="KW-0863">Zinc-finger</keyword>
<dbReference type="PaxDb" id="6945-B7P2G0"/>
<dbReference type="InterPro" id="IPR008598">
    <property type="entry name" value="Di19_Zn-bd"/>
</dbReference>
<dbReference type="InterPro" id="IPR013087">
    <property type="entry name" value="Znf_C2H2_type"/>
</dbReference>
<evidence type="ECO:0000259" key="2">
    <source>
        <dbReference type="PROSITE" id="PS50157"/>
    </source>
</evidence>
<evidence type="ECO:0000313" key="3">
    <source>
        <dbReference type="EMBL" id="EEC00782.1"/>
    </source>
</evidence>
<dbReference type="PROSITE" id="PS00028">
    <property type="entry name" value="ZINC_FINGER_C2H2_1"/>
    <property type="match status" value="1"/>
</dbReference>
<protein>
    <recommendedName>
        <fullName evidence="2">C2H2-type domain-containing protein</fullName>
    </recommendedName>
</protein>
<accession>B7P2G0</accession>
<reference evidence="4" key="2">
    <citation type="submission" date="2020-05" db="UniProtKB">
        <authorList>
            <consortium name="EnsemblMetazoa"/>
        </authorList>
    </citation>
    <scope>IDENTIFICATION</scope>
    <source>
        <strain evidence="4">wikel</strain>
    </source>
</reference>
<dbReference type="HOGENOM" id="CLU_2500396_0_0_1"/>
<feature type="domain" description="C2H2-type" evidence="2">
    <location>
        <begin position="57"/>
        <end position="85"/>
    </location>
</feature>
<proteinExistence type="predicted"/>
<keyword evidence="5" id="KW-1185">Reference proteome</keyword>
<dbReference type="PROSITE" id="PS50157">
    <property type="entry name" value="ZINC_FINGER_C2H2_2"/>
    <property type="match status" value="1"/>
</dbReference>
<dbReference type="EMBL" id="ABJB010531006">
    <property type="status" value="NOT_ANNOTATED_CDS"/>
    <property type="molecule type" value="Genomic_DNA"/>
</dbReference>
<keyword evidence="1" id="KW-0479">Metal-binding</keyword>
<evidence type="ECO:0000256" key="1">
    <source>
        <dbReference type="PROSITE-ProRule" id="PRU00042"/>
    </source>
</evidence>
<dbReference type="EMBL" id="DS622420">
    <property type="protein sequence ID" value="EEC00782.1"/>
    <property type="molecule type" value="Genomic_DNA"/>
</dbReference>
<evidence type="ECO:0000313" key="5">
    <source>
        <dbReference type="Proteomes" id="UP000001555"/>
    </source>
</evidence>